<dbReference type="GO" id="GO:0016491">
    <property type="term" value="F:oxidoreductase activity"/>
    <property type="evidence" value="ECO:0007669"/>
    <property type="project" value="UniProtKB-KW"/>
</dbReference>
<organism evidence="3 4">
    <name type="scientific">Sorangium cellulosum</name>
    <name type="common">Polyangium cellulosum</name>
    <dbReference type="NCBI Taxonomy" id="56"/>
    <lineage>
        <taxon>Bacteria</taxon>
        <taxon>Pseudomonadati</taxon>
        <taxon>Myxococcota</taxon>
        <taxon>Polyangia</taxon>
        <taxon>Polyangiales</taxon>
        <taxon>Polyangiaceae</taxon>
        <taxon>Sorangium</taxon>
    </lineage>
</organism>
<dbReference type="AlphaFoldDB" id="A0A2L0F623"/>
<dbReference type="Pfam" id="PF00174">
    <property type="entry name" value="Oxidored_molyb"/>
    <property type="match status" value="1"/>
</dbReference>
<dbReference type="PANTHER" id="PTHR43032:SF4">
    <property type="entry name" value="OXIDOREDUCTASE MOLYBDOPTERIN-BINDING DOMAIN-CONTAINING PROTEIN"/>
    <property type="match status" value="1"/>
</dbReference>
<feature type="compositionally biased region" description="Basic and acidic residues" evidence="1">
    <location>
        <begin position="22"/>
        <end position="31"/>
    </location>
</feature>
<dbReference type="InterPro" id="IPR000572">
    <property type="entry name" value="OxRdtase_Mopterin-bd_dom"/>
</dbReference>
<dbReference type="RefSeq" id="WP_104985115.1">
    <property type="nucleotide sequence ID" value="NZ_CP012673.1"/>
</dbReference>
<gene>
    <name evidence="3" type="ORF">SOCE26_085360</name>
</gene>
<dbReference type="EC" id="1.-.-.-" evidence="3"/>
<evidence type="ECO:0000313" key="4">
    <source>
        <dbReference type="Proteomes" id="UP000238348"/>
    </source>
</evidence>
<evidence type="ECO:0000259" key="2">
    <source>
        <dbReference type="Pfam" id="PF00174"/>
    </source>
</evidence>
<evidence type="ECO:0000256" key="1">
    <source>
        <dbReference type="SAM" id="MobiDB-lite"/>
    </source>
</evidence>
<sequence>MGDDAGRRPRPLIERKQAFAERQAARGEGVFDGRAPLGSGPPNRHGLPRLPVGQREVKTWPVLDLGDTPDIPTEQWQLTVDGLCEAPRTYSWEEFMELPQTLDVSDFHCVTTWSRMDNHWVGVRFSDIADRARPLAEARFVLVEASDIAPGTRTPYTTNLPIEEVMLPDVLLVHSWEGKPLPREHGGPVRMITPQLYAWKGAKWIKRITFSAVDRPGFWEVRGYSNTAYPWFDDRFSRR</sequence>
<feature type="domain" description="Oxidoreductase molybdopterin-binding" evidence="2">
    <location>
        <begin position="66"/>
        <end position="219"/>
    </location>
</feature>
<dbReference type="Gene3D" id="3.90.420.10">
    <property type="entry name" value="Oxidoreductase, molybdopterin-binding domain"/>
    <property type="match status" value="1"/>
</dbReference>
<reference evidence="3 4" key="1">
    <citation type="submission" date="2015-09" db="EMBL/GenBank/DDBJ databases">
        <title>Sorangium comparison.</title>
        <authorList>
            <person name="Zaburannyi N."/>
            <person name="Bunk B."/>
            <person name="Overmann J."/>
            <person name="Mueller R."/>
        </authorList>
    </citation>
    <scope>NUCLEOTIDE SEQUENCE [LARGE SCALE GENOMIC DNA]</scope>
    <source>
        <strain evidence="3 4">So ce26</strain>
    </source>
</reference>
<dbReference type="EMBL" id="CP012673">
    <property type="protein sequence ID" value="AUX47025.1"/>
    <property type="molecule type" value="Genomic_DNA"/>
</dbReference>
<evidence type="ECO:0000313" key="3">
    <source>
        <dbReference type="EMBL" id="AUX47025.1"/>
    </source>
</evidence>
<keyword evidence="3" id="KW-0560">Oxidoreductase</keyword>
<proteinExistence type="predicted"/>
<accession>A0A2L0F623</accession>
<protein>
    <submittedName>
        <fullName evidence="3">Oxidoreductase</fullName>
        <ecNumber evidence="3">1.-.-.-</ecNumber>
    </submittedName>
</protein>
<name>A0A2L0F623_SORCE</name>
<dbReference type="Proteomes" id="UP000238348">
    <property type="component" value="Chromosome"/>
</dbReference>
<dbReference type="OrthoDB" id="9778777at2"/>
<dbReference type="SUPFAM" id="SSF56524">
    <property type="entry name" value="Oxidoreductase molybdopterin-binding domain"/>
    <property type="match status" value="1"/>
</dbReference>
<dbReference type="InterPro" id="IPR036374">
    <property type="entry name" value="OxRdtase_Mopterin-bd_sf"/>
</dbReference>
<feature type="region of interest" description="Disordered" evidence="1">
    <location>
        <begin position="22"/>
        <end position="51"/>
    </location>
</feature>
<dbReference type="PANTHER" id="PTHR43032">
    <property type="entry name" value="PROTEIN-METHIONINE-SULFOXIDE REDUCTASE"/>
    <property type="match status" value="1"/>
</dbReference>